<dbReference type="OrthoDB" id="5368598at2759"/>
<feature type="transmembrane region" description="Helical" evidence="6">
    <location>
        <begin position="179"/>
        <end position="200"/>
    </location>
</feature>
<dbReference type="Pfam" id="PF11710">
    <property type="entry name" value="Git3"/>
    <property type="match status" value="1"/>
</dbReference>
<dbReference type="Gene3D" id="1.20.1070.10">
    <property type="entry name" value="Rhodopsin 7-helix transmembrane proteins"/>
    <property type="match status" value="1"/>
</dbReference>
<dbReference type="PANTHER" id="PTHR23112:SF37">
    <property type="entry name" value="G PROTEIN-COUPLED RECEPTOR GPR1"/>
    <property type="match status" value="1"/>
</dbReference>
<evidence type="ECO:0000259" key="7">
    <source>
        <dbReference type="Pfam" id="PF11710"/>
    </source>
</evidence>
<dbReference type="GO" id="GO:0007189">
    <property type="term" value="P:adenylate cyclase-activating G protein-coupled receptor signaling pathway"/>
    <property type="evidence" value="ECO:0007669"/>
    <property type="project" value="TreeGrafter"/>
</dbReference>
<comment type="caution">
    <text evidence="9">The sequence shown here is derived from an EMBL/GenBank/DDBJ whole genome shotgun (WGS) entry which is preliminary data.</text>
</comment>
<feature type="domain" description="G protein-coupled receptor GPR1/2/3 C-terminal" evidence="8">
    <location>
        <begin position="401"/>
        <end position="473"/>
    </location>
</feature>
<dbReference type="Pfam" id="PF11970">
    <property type="entry name" value="GPR_Gpa2_C"/>
    <property type="match status" value="1"/>
</dbReference>
<dbReference type="AlphaFoldDB" id="A0A9P4PW55"/>
<dbReference type="GO" id="GO:0005886">
    <property type="term" value="C:plasma membrane"/>
    <property type="evidence" value="ECO:0007669"/>
    <property type="project" value="TreeGrafter"/>
</dbReference>
<feature type="region of interest" description="Disordered" evidence="5">
    <location>
        <begin position="352"/>
        <end position="388"/>
    </location>
</feature>
<dbReference type="EMBL" id="MU001492">
    <property type="protein sequence ID" value="KAF2451380.1"/>
    <property type="molecule type" value="Genomic_DNA"/>
</dbReference>
<gene>
    <name evidence="9" type="ORF">P171DRAFT_400850</name>
</gene>
<evidence type="ECO:0000256" key="6">
    <source>
        <dbReference type="SAM" id="Phobius"/>
    </source>
</evidence>
<evidence type="ECO:0000256" key="5">
    <source>
        <dbReference type="SAM" id="MobiDB-lite"/>
    </source>
</evidence>
<dbReference type="SUPFAM" id="SSF81321">
    <property type="entry name" value="Family A G protein-coupled receptor-like"/>
    <property type="match status" value="1"/>
</dbReference>
<feature type="transmembrane region" description="Helical" evidence="6">
    <location>
        <begin position="410"/>
        <end position="429"/>
    </location>
</feature>
<evidence type="ECO:0000256" key="3">
    <source>
        <dbReference type="ARBA" id="ARBA00022989"/>
    </source>
</evidence>
<reference evidence="9" key="1">
    <citation type="journal article" date="2020" name="Stud. Mycol.">
        <title>101 Dothideomycetes genomes: a test case for predicting lifestyles and emergence of pathogens.</title>
        <authorList>
            <person name="Haridas S."/>
            <person name="Albert R."/>
            <person name="Binder M."/>
            <person name="Bloem J."/>
            <person name="Labutti K."/>
            <person name="Salamov A."/>
            <person name="Andreopoulos B."/>
            <person name="Baker S."/>
            <person name="Barry K."/>
            <person name="Bills G."/>
            <person name="Bluhm B."/>
            <person name="Cannon C."/>
            <person name="Castanera R."/>
            <person name="Culley D."/>
            <person name="Daum C."/>
            <person name="Ezra D."/>
            <person name="Gonzalez J."/>
            <person name="Henrissat B."/>
            <person name="Kuo A."/>
            <person name="Liang C."/>
            <person name="Lipzen A."/>
            <person name="Lutzoni F."/>
            <person name="Magnuson J."/>
            <person name="Mondo S."/>
            <person name="Nolan M."/>
            <person name="Ohm R."/>
            <person name="Pangilinan J."/>
            <person name="Park H.-J."/>
            <person name="Ramirez L."/>
            <person name="Alfaro M."/>
            <person name="Sun H."/>
            <person name="Tritt A."/>
            <person name="Yoshinaga Y."/>
            <person name="Zwiers L.-H."/>
            <person name="Turgeon B."/>
            <person name="Goodwin S."/>
            <person name="Spatafora J."/>
            <person name="Crous P."/>
            <person name="Grigoriev I."/>
        </authorList>
    </citation>
    <scope>NUCLEOTIDE SEQUENCE</scope>
    <source>
        <strain evidence="9">CBS 690.94</strain>
    </source>
</reference>
<feature type="transmembrane region" description="Helical" evidence="6">
    <location>
        <begin position="21"/>
        <end position="40"/>
    </location>
</feature>
<evidence type="ECO:0000259" key="8">
    <source>
        <dbReference type="Pfam" id="PF11970"/>
    </source>
</evidence>
<evidence type="ECO:0000256" key="1">
    <source>
        <dbReference type="ARBA" id="ARBA00004141"/>
    </source>
</evidence>
<feature type="transmembrane region" description="Helical" evidence="6">
    <location>
        <begin position="444"/>
        <end position="468"/>
    </location>
</feature>
<keyword evidence="3 6" id="KW-1133">Transmembrane helix</keyword>
<feature type="transmembrane region" description="Helical" evidence="6">
    <location>
        <begin position="65"/>
        <end position="89"/>
    </location>
</feature>
<dbReference type="PANTHER" id="PTHR23112">
    <property type="entry name" value="G PROTEIN-COUPLED RECEPTOR 157-RELATED"/>
    <property type="match status" value="1"/>
</dbReference>
<dbReference type="InterPro" id="IPR023041">
    <property type="entry name" value="Glucose_rcpt_Git3-like_N"/>
</dbReference>
<proteinExistence type="predicted"/>
<keyword evidence="2 6" id="KW-0812">Transmembrane</keyword>
<dbReference type="InterPro" id="IPR022596">
    <property type="entry name" value="GPR1/2/3_C"/>
</dbReference>
<name>A0A9P4PW55_9PLEO</name>
<keyword evidence="10" id="KW-1185">Reference proteome</keyword>
<evidence type="ECO:0008006" key="11">
    <source>
        <dbReference type="Google" id="ProtNLM"/>
    </source>
</evidence>
<comment type="subcellular location">
    <subcellularLocation>
        <location evidence="1">Membrane</location>
        <topology evidence="1">Multi-pass membrane protein</topology>
    </subcellularLocation>
</comment>
<feature type="compositionally biased region" description="Low complexity" evidence="5">
    <location>
        <begin position="355"/>
        <end position="364"/>
    </location>
</feature>
<feature type="domain" description="Glucose receptor Git3-like N-terminal" evidence="7">
    <location>
        <begin position="65"/>
        <end position="255"/>
    </location>
</feature>
<keyword evidence="4 6" id="KW-0472">Membrane</keyword>
<evidence type="ECO:0000313" key="9">
    <source>
        <dbReference type="EMBL" id="KAF2451380.1"/>
    </source>
</evidence>
<evidence type="ECO:0000313" key="10">
    <source>
        <dbReference type="Proteomes" id="UP000799764"/>
    </source>
</evidence>
<dbReference type="GO" id="GO:0004930">
    <property type="term" value="F:G protein-coupled receptor activity"/>
    <property type="evidence" value="ECO:0007669"/>
    <property type="project" value="TreeGrafter"/>
</dbReference>
<feature type="compositionally biased region" description="Polar residues" evidence="5">
    <location>
        <begin position="543"/>
        <end position="556"/>
    </location>
</feature>
<organism evidence="9 10">
    <name type="scientific">Karstenula rhodostoma CBS 690.94</name>
    <dbReference type="NCBI Taxonomy" id="1392251"/>
    <lineage>
        <taxon>Eukaryota</taxon>
        <taxon>Fungi</taxon>
        <taxon>Dikarya</taxon>
        <taxon>Ascomycota</taxon>
        <taxon>Pezizomycotina</taxon>
        <taxon>Dothideomycetes</taxon>
        <taxon>Pleosporomycetidae</taxon>
        <taxon>Pleosporales</taxon>
        <taxon>Massarineae</taxon>
        <taxon>Didymosphaeriaceae</taxon>
        <taxon>Karstenula</taxon>
    </lineage>
</organism>
<sequence length="621" mass="69084">MPSVNLVHYMRSYRPSNISSFIYLYMAMLFTAGSLFTKAISSPLPNVAHYNGPSSLKLYGDQKTYSMRVAAATCAATSMVAAFTVFYWFYRMEKRFRHRLIMLLIFGDLMKAIWLFLQAVVSIARGTTVTESAFCQTSGFLVQFGTEESDFSVLCIAVHSALQVFSPSNTVHSDGLYPYRYHVCVGALLIPAITAALAFINPQWGYMSQGPYCSLPLRPFWYRLALQWIPRYLIAIIILGLAIAIYAHVGFEFRAISNSVKETNISFSVATPILSAGSPEDGSVTGQEMSQYQLSQFLGGSSVVSIVGASRIASGVVSVDFHTNTVNDTARASSVPGSSHTVDHWHMLPQLQTHNTTNTANASSVEKGNEPPLHNSEDASDGNASPFSEASSQHLQRQLAQKRARIHRQLRLLFIYPIVYVLVWLFPFINHCMTYKDRFAERPVYWLTMINVICVTSMGAIDCLIFSLRERPWCHIPSSDGSFLGSFVWWRTPPRPNGAIVPSRARPSDLLHRANTEANPDTPHARAEQGWKDSVMHAGRNVGTHSRTSGSGSDQAKAQAEMARTRLELEREDRMVARVMDWREEASRTTKVRRGTASTGLETIESRGREDGVSWGGGGEW</sequence>
<feature type="region of interest" description="Disordered" evidence="5">
    <location>
        <begin position="586"/>
        <end position="621"/>
    </location>
</feature>
<feature type="transmembrane region" description="Helical" evidence="6">
    <location>
        <begin position="229"/>
        <end position="251"/>
    </location>
</feature>
<protein>
    <recommendedName>
        <fullName evidence="11">G protein-coupled glucose receptor regulating Gpa2-domain-containing protein</fullName>
    </recommendedName>
</protein>
<feature type="region of interest" description="Disordered" evidence="5">
    <location>
        <begin position="540"/>
        <end position="569"/>
    </location>
</feature>
<evidence type="ECO:0000256" key="4">
    <source>
        <dbReference type="ARBA" id="ARBA00023136"/>
    </source>
</evidence>
<evidence type="ECO:0000256" key="2">
    <source>
        <dbReference type="ARBA" id="ARBA00022692"/>
    </source>
</evidence>
<accession>A0A9P4PW55</accession>
<dbReference type="Proteomes" id="UP000799764">
    <property type="component" value="Unassembled WGS sequence"/>
</dbReference>